<accession>A0A1C7NZ58</accession>
<comment type="caution">
    <text evidence="1">The sequence shown here is derived from an EMBL/GenBank/DDBJ whole genome shotgun (WGS) entry which is preliminary data.</text>
</comment>
<evidence type="ECO:0000313" key="2">
    <source>
        <dbReference type="Proteomes" id="UP000093111"/>
    </source>
</evidence>
<dbReference type="AlphaFoldDB" id="A0A1C7NZ58"/>
<dbReference type="Proteomes" id="UP000093111">
    <property type="component" value="Unassembled WGS sequence"/>
</dbReference>
<protein>
    <submittedName>
        <fullName evidence="1">Uncharacterized protein</fullName>
    </submittedName>
</protein>
<reference evidence="1 2" key="1">
    <citation type="journal article" date="2016" name="Syst. Appl. Microbiol.">
        <title>Pararhizobium polonicum sp. nov. isolated from tumors on stone fruit rootstocks.</title>
        <authorList>
            <person name="Pulawska J."/>
            <person name="Kuzmanovic N."/>
            <person name="Willems A."/>
            <person name="Pothier J.F."/>
        </authorList>
    </citation>
    <scope>NUCLEOTIDE SEQUENCE [LARGE SCALE GENOMIC DNA]</scope>
    <source>
        <strain evidence="1 2">F5.1</strain>
    </source>
</reference>
<sequence>MHYSVQFFTWTPKEGVHQVGKTIEIDAINPKLAAVSLLGLRLDETGAAKKLAVRVWNAPDDSKADCACFYYH</sequence>
<organism evidence="1 2">
    <name type="scientific">Pararhizobium polonicum</name>
    <dbReference type="NCBI Taxonomy" id="1612624"/>
    <lineage>
        <taxon>Bacteria</taxon>
        <taxon>Pseudomonadati</taxon>
        <taxon>Pseudomonadota</taxon>
        <taxon>Alphaproteobacteria</taxon>
        <taxon>Hyphomicrobiales</taxon>
        <taxon>Rhizobiaceae</taxon>
        <taxon>Rhizobium/Agrobacterium group</taxon>
        <taxon>Pararhizobium</taxon>
    </lineage>
</organism>
<dbReference type="OrthoDB" id="8278146at2"/>
<keyword evidence="2" id="KW-1185">Reference proteome</keyword>
<proteinExistence type="predicted"/>
<dbReference type="EMBL" id="LGLV01000011">
    <property type="protein sequence ID" value="OBZ94238.1"/>
    <property type="molecule type" value="Genomic_DNA"/>
</dbReference>
<evidence type="ECO:0000313" key="1">
    <source>
        <dbReference type="EMBL" id="OBZ94238.1"/>
    </source>
</evidence>
<dbReference type="PATRIC" id="fig|1612624.7.peg.5667"/>
<name>A0A1C7NZ58_9HYPH</name>
<gene>
    <name evidence="1" type="ORF">ADU59_18580</name>
</gene>
<dbReference type="RefSeq" id="WP_068955627.1">
    <property type="nucleotide sequence ID" value="NZ_LGLV01000011.1"/>
</dbReference>